<feature type="compositionally biased region" description="Polar residues" evidence="1">
    <location>
        <begin position="1049"/>
        <end position="1067"/>
    </location>
</feature>
<feature type="chain" id="PRO_5044203067" evidence="2">
    <location>
        <begin position="22"/>
        <end position="2262"/>
    </location>
</feature>
<reference evidence="3" key="1">
    <citation type="submission" date="2024-07" db="EMBL/GenBank/DDBJ databases">
        <authorList>
            <person name="Yu S.T."/>
        </authorList>
    </citation>
    <scope>NUCLEOTIDE SEQUENCE</scope>
    <source>
        <strain evidence="3">Y1</strain>
    </source>
</reference>
<feature type="region of interest" description="Disordered" evidence="1">
    <location>
        <begin position="91"/>
        <end position="111"/>
    </location>
</feature>
<dbReference type="NCBIfam" id="TIGR01643">
    <property type="entry name" value="YD_repeat_2x"/>
    <property type="match status" value="2"/>
</dbReference>
<feature type="region of interest" description="Disordered" evidence="1">
    <location>
        <begin position="1049"/>
        <end position="1132"/>
    </location>
</feature>
<feature type="compositionally biased region" description="Polar residues" evidence="1">
    <location>
        <begin position="1100"/>
        <end position="1115"/>
    </location>
</feature>
<feature type="compositionally biased region" description="Low complexity" evidence="1">
    <location>
        <begin position="1076"/>
        <end position="1099"/>
    </location>
</feature>
<dbReference type="Pfam" id="PF05593">
    <property type="entry name" value="RHS_repeat"/>
    <property type="match status" value="2"/>
</dbReference>
<feature type="region of interest" description="Disordered" evidence="1">
    <location>
        <begin position="938"/>
        <end position="963"/>
    </location>
</feature>
<dbReference type="InterPro" id="IPR050708">
    <property type="entry name" value="T6SS_VgrG/RHS"/>
</dbReference>
<dbReference type="NCBIfam" id="TIGR03696">
    <property type="entry name" value="Rhs_assc_core"/>
    <property type="match status" value="1"/>
</dbReference>
<feature type="compositionally biased region" description="Polar residues" evidence="1">
    <location>
        <begin position="1122"/>
        <end position="1132"/>
    </location>
</feature>
<feature type="compositionally biased region" description="Polar residues" evidence="1">
    <location>
        <begin position="938"/>
        <end position="947"/>
    </location>
</feature>
<feature type="region of interest" description="Disordered" evidence="1">
    <location>
        <begin position="27"/>
        <end position="59"/>
    </location>
</feature>
<dbReference type="RefSeq" id="WP_369184803.1">
    <property type="nucleotide sequence ID" value="NZ_CP163445.1"/>
</dbReference>
<accession>A0AB39TTI1</accession>
<dbReference type="PANTHER" id="PTHR32305">
    <property type="match status" value="1"/>
</dbReference>
<dbReference type="Gene3D" id="2.180.10.10">
    <property type="entry name" value="RHS repeat-associated core"/>
    <property type="match status" value="2"/>
</dbReference>
<protein>
    <submittedName>
        <fullName evidence="3">RHS repeat-associated core domain-containing protein</fullName>
    </submittedName>
</protein>
<dbReference type="InterPro" id="IPR031325">
    <property type="entry name" value="RHS_repeat"/>
</dbReference>
<dbReference type="PANTHER" id="PTHR32305:SF17">
    <property type="entry name" value="TRNA NUCLEASE WAPA"/>
    <property type="match status" value="1"/>
</dbReference>
<sequence length="2262" mass="236590">MLFGTILALTVSGLAAPPAAAWTYPEPEEKVWSPPNTPLGAATTPVQGHDAKPPGAKSAPAKAVWTPEAVAPVVTGTATVTLGADGAEAEAARKATGGASPASGGQNGTKAGDLAVRVAPGNAQTEAAHAVTVQVTDRDKGRAAGVAGPLVALTDAEAQAAGGPGRGARVTLDLKALQAGGWSERAALVALPGCALTTPDRPECRTQTPVAATSDGAGTITAQVTLPAKPTAAPQGGSGAVKASFTGAASPASVTDTSGGGSTVLAAAPSPSGPLGNYTATSLSPSAAWSGGSNAGSFSYSYPISVPPALGGAAPSVELSYNSADVDGKTSASNAQPSWVGDGWNYEPGFIERSYKSCDKDGITGSGDECWGGQNASLALAGHSGPIVRDDASGVWHLVNDDGTKVEQLTGAPKGAGDVDYNGREYWRITTPEGVQYYFGLNHLPGGDGSDPAANSVLTVPVYSPNSGDPCYDAAKGKGSWCQMAWRWQLDYVVDPHGNLTTYTYATEGNKYQRGRLPGGPAGTLTDYQRAGYVQEIDYGHRLDEQLAAKGAATPAAQVLFTTAERCLPSGAITCSEDQRTTANATSWPDTPIDQICTDSSCTNGSPTFFTTKRLTSISTRIQVDNGPRTVDTYNLTQELADPGDGTKHLLQLDSVQRVPSNGQPDLTTLPAVQFQYKMRANRIDGLVPASPQFMRPRIQGITTEAGERIDVVYTDPECSRVNNRMPASEDTNAMACIPVHWYLPGQSGKDPVNDWFDKPLVKTVVEQDLVSTPAVARTTEYTYGGGAAWHRNDAEFTDPKVRTWDQFRGYQTVTTTTGNANPGEAPKTQQRVTYLRGMVGDYLADGTTLRTVPDVVSPLGGKVTDSAQLAGRVVATETFDQAGGSVIGISGATYNGQQTSATHAQSAGAPKVYAWRPDSQVTSIAKSKLADQSWRTKTTVTTSEPANGNRVVSVDDPGDGTAATPETCTTIAYAAGDNPMSLELAAEKTVFQGSCSGTATAANTLTATRTLYDGKPFKQAGAAGDPTGAQALDRFDASGNPVYAHTGSTTFDAYGRPQTSATTDGSTYDRGGTQLSAPSVTPAASTTTLTPATGQLPTSFVTTNPLGWTTTVTQDPARGSPLTTTDPNGRVTTAQYDPLGRLTAVWAPDRPTTDLPSKRFTYGLYGATAPSTIKTETLNDGATTFSASIQIFDGLGRPRQTQSTSAAKPDGRLITDTVYDTHGWVIKSSSPYYEQTSFPTEAIFVPVADGQVPGQTWNTYDGNGRLLRAEFRSNGNLQWATSTAYPGADRVDTTPPNGGTAISTVTDARGRTTATWRYKTPTPTGNPADADVTGYAYTPGGLTASRTDSSGNTWSYGYDLRGRQTSTSDPDTGTTKLFYDTQGHLDHTTDAKNQTLSYTYDVLNRKTGAYSGSAAPANQLVSWTYDTLAKGLLTSSTRYVGGAVKGSAYTKAITGYDTAYRPLGSSLTIPSGEGALAGTYTTNLTYSGVLGVPTGMDIPAAGGLPAESVSYGRTVTGLLTSESSLKKAVVAQVAYDALARPIRTTVGPYGTQVVATQQYDWATGRVINNFVDRQNGTVSADQTSYTYTQAGQLTSATDIQDAAATDTQCFTYDYLNRLTGAWTDTGGTSTTADWTDSSGVKHGTGSSTTVPGTGGCTNATGPATVAPGGRTVGGPAPYWNTYSYDATGNRTGLVQHDITGNSLGDTTVTQTFGAAKSTNTGTGNGGAHALLTSTTAGPAGTKAVSYQYDAKGNTTAITDPGGTTKLTWNGEDKLDTLTKPGQNGATSYLYDADGNQLIRRNPGKTTLTLATDEITVDSTGTVSNVRSLGAPGGLTFTRSTTADGGSTVQIQAADPHGTNGLQIGTDAAMTVTRRATDPFGNPRGTQPAAGQWAGTKGFVGGSKDDATGLTSLGARQYDPATGRFISPDPLMDEADPQQWNGYAYSDNDPVNLSDPSGLRPDGVCGGFGACRTPEGQTVQETWTSDHGVWTDTIRKSRPHNYYRPPATNSSTDLPSFKSRPAPAQTGGDPCPAGKKICDLSNELGEAVQFCAEVSCGVYSVTTYPHNDDRAHDILRAWLTDTFDHKDVVNFGAGDPLLMDLTKQQEVKDTITKVLDNYQAKGPQAIGEEVRNSYEDTGKLPDSSFPLNKVGVLLGIADDVTGVLTNGNVGTNYESKSILGSFNVYAKVTNVQQAKNGYRIVDIHFRVDDQWDWNSATKLVPRGWNPQAIPEGDHDRIPGRAIKAHFEWGYRTILFPSDKVCG</sequence>
<feature type="signal peptide" evidence="2">
    <location>
        <begin position="1"/>
        <end position="21"/>
    </location>
</feature>
<feature type="compositionally biased region" description="Polar residues" evidence="1">
    <location>
        <begin position="1630"/>
        <end position="1639"/>
    </location>
</feature>
<dbReference type="EMBL" id="CP163445">
    <property type="protein sequence ID" value="XDQ82421.1"/>
    <property type="molecule type" value="Genomic_DNA"/>
</dbReference>
<organism evidence="3">
    <name type="scientific">Streptomyces sp. Y1</name>
    <dbReference type="NCBI Taxonomy" id="3238634"/>
    <lineage>
        <taxon>Bacteria</taxon>
        <taxon>Bacillati</taxon>
        <taxon>Actinomycetota</taxon>
        <taxon>Actinomycetes</taxon>
        <taxon>Kitasatosporales</taxon>
        <taxon>Streptomycetaceae</taxon>
        <taxon>Streptomyces</taxon>
    </lineage>
</organism>
<dbReference type="InterPro" id="IPR006530">
    <property type="entry name" value="YD"/>
</dbReference>
<evidence type="ECO:0000256" key="1">
    <source>
        <dbReference type="SAM" id="MobiDB-lite"/>
    </source>
</evidence>
<dbReference type="InterPro" id="IPR022385">
    <property type="entry name" value="Rhs_assc_core"/>
</dbReference>
<name>A0AB39TTI1_9ACTN</name>
<evidence type="ECO:0000313" key="3">
    <source>
        <dbReference type="EMBL" id="XDQ82421.1"/>
    </source>
</evidence>
<gene>
    <name evidence="3" type="ORF">AB2U05_30005</name>
</gene>
<proteinExistence type="predicted"/>
<feature type="region of interest" description="Disordered" evidence="1">
    <location>
        <begin position="1630"/>
        <end position="1670"/>
    </location>
</feature>
<keyword evidence="2" id="KW-0732">Signal</keyword>
<feature type="region of interest" description="Disordered" evidence="1">
    <location>
        <begin position="1997"/>
        <end position="2030"/>
    </location>
</feature>
<evidence type="ECO:0000256" key="2">
    <source>
        <dbReference type="SAM" id="SignalP"/>
    </source>
</evidence>